<dbReference type="Pfam" id="PF07732">
    <property type="entry name" value="Cu-oxidase_3"/>
    <property type="match status" value="1"/>
</dbReference>
<dbReference type="AlphaFoldDB" id="A0A7W3P8K4"/>
<keyword evidence="9" id="KW-0560">Oxidoreductase</keyword>
<organism evidence="16 17">
    <name type="scientific">Nocardioides ginsengisegetis</name>
    <dbReference type="NCBI Taxonomy" id="661491"/>
    <lineage>
        <taxon>Bacteria</taxon>
        <taxon>Bacillati</taxon>
        <taxon>Actinomycetota</taxon>
        <taxon>Actinomycetes</taxon>
        <taxon>Propionibacteriales</taxon>
        <taxon>Nocardioidaceae</taxon>
        <taxon>Nocardioides</taxon>
    </lineage>
</organism>
<feature type="binding site" description="type 1 copper site" evidence="12">
    <location>
        <position position="250"/>
    </location>
    <ligand>
        <name>Cu cation</name>
        <dbReference type="ChEBI" id="CHEBI:23378"/>
        <label>1</label>
    </ligand>
</feature>
<comment type="catalytic activity">
    <reaction evidence="11">
        <text>nitric oxide + Fe(III)-[cytochrome c] + H2O = Fe(II)-[cytochrome c] + nitrite + 2 H(+)</text>
        <dbReference type="Rhea" id="RHEA:15233"/>
        <dbReference type="Rhea" id="RHEA-COMP:10350"/>
        <dbReference type="Rhea" id="RHEA-COMP:14399"/>
        <dbReference type="ChEBI" id="CHEBI:15377"/>
        <dbReference type="ChEBI" id="CHEBI:15378"/>
        <dbReference type="ChEBI" id="CHEBI:16301"/>
        <dbReference type="ChEBI" id="CHEBI:16480"/>
        <dbReference type="ChEBI" id="CHEBI:29033"/>
        <dbReference type="ChEBI" id="CHEBI:29034"/>
        <dbReference type="EC" id="1.7.2.1"/>
    </reaction>
</comment>
<keyword evidence="10 12" id="KW-0186">Copper</keyword>
<proteinExistence type="inferred from homology"/>
<evidence type="ECO:0000259" key="14">
    <source>
        <dbReference type="Pfam" id="PF07732"/>
    </source>
</evidence>
<evidence type="ECO:0000259" key="15">
    <source>
        <dbReference type="Pfam" id="PF13473"/>
    </source>
</evidence>
<dbReference type="CDD" id="cd11020">
    <property type="entry name" value="CuRO_1_CuNIR"/>
    <property type="match status" value="1"/>
</dbReference>
<gene>
    <name evidence="16" type="ORF">FB382_000818</name>
</gene>
<evidence type="ECO:0000256" key="8">
    <source>
        <dbReference type="ARBA" id="ARBA00022737"/>
    </source>
</evidence>
<feature type="binding site" description="type 1 copper site" evidence="12">
    <location>
        <position position="290"/>
    </location>
    <ligand>
        <name>Cu cation</name>
        <dbReference type="ChEBI" id="CHEBI:23378"/>
        <label>1</label>
    </ligand>
</feature>
<keyword evidence="13" id="KW-1133">Transmembrane helix</keyword>
<dbReference type="InterPro" id="IPR028096">
    <property type="entry name" value="EfeO_Cupredoxin"/>
</dbReference>
<dbReference type="InterPro" id="IPR045087">
    <property type="entry name" value="Cu-oxidase_fam"/>
</dbReference>
<keyword evidence="13" id="KW-0812">Transmembrane</keyword>
<evidence type="ECO:0000256" key="11">
    <source>
        <dbReference type="ARBA" id="ARBA00049340"/>
    </source>
</evidence>
<comment type="cofactor">
    <cofactor evidence="1 12">
        <name>Cu(+)</name>
        <dbReference type="ChEBI" id="CHEBI:49552"/>
    </cofactor>
</comment>
<dbReference type="EC" id="1.7.2.1" evidence="5"/>
<accession>A0A7W3P8K4</accession>
<dbReference type="SUPFAM" id="SSF49503">
    <property type="entry name" value="Cupredoxins"/>
    <property type="match status" value="3"/>
</dbReference>
<dbReference type="InterPro" id="IPR001287">
    <property type="entry name" value="NO2-reductase_Cu"/>
</dbReference>
<keyword evidence="7 12" id="KW-0479">Metal-binding</keyword>
<evidence type="ECO:0000256" key="10">
    <source>
        <dbReference type="ARBA" id="ARBA00023008"/>
    </source>
</evidence>
<dbReference type="PANTHER" id="PTHR11709:SF394">
    <property type="entry name" value="FI03373P-RELATED"/>
    <property type="match status" value="1"/>
</dbReference>
<dbReference type="Proteomes" id="UP000580910">
    <property type="component" value="Unassembled WGS sequence"/>
</dbReference>
<dbReference type="GO" id="GO:0050421">
    <property type="term" value="F:nitrite reductase (NO-forming) activity"/>
    <property type="evidence" value="ECO:0007669"/>
    <property type="project" value="UniProtKB-EC"/>
</dbReference>
<comment type="subunit">
    <text evidence="4">Homotrimer.</text>
</comment>
<name>A0A7W3P8K4_9ACTN</name>
<evidence type="ECO:0000256" key="7">
    <source>
        <dbReference type="ARBA" id="ARBA00022723"/>
    </source>
</evidence>
<feature type="binding site" description="type 1 copper site" evidence="12">
    <location>
        <position position="255"/>
    </location>
    <ligand>
        <name>Cu cation</name>
        <dbReference type="ChEBI" id="CHEBI:23378"/>
        <label>1</label>
    </ligand>
</feature>
<dbReference type="EMBL" id="JACGXA010000001">
    <property type="protein sequence ID" value="MBA8802527.1"/>
    <property type="molecule type" value="Genomic_DNA"/>
</dbReference>
<evidence type="ECO:0000313" key="16">
    <source>
        <dbReference type="EMBL" id="MBA8802527.1"/>
    </source>
</evidence>
<dbReference type="PRINTS" id="PR00695">
    <property type="entry name" value="CUNO2RDTASE"/>
</dbReference>
<comment type="caution">
    <text evidence="16">The sequence shown here is derived from an EMBL/GenBank/DDBJ whole genome shotgun (WGS) entry which is preliminary data.</text>
</comment>
<dbReference type="RefSeq" id="WP_343055480.1">
    <property type="nucleotide sequence ID" value="NZ_JACGXA010000001.1"/>
</dbReference>
<evidence type="ECO:0000256" key="13">
    <source>
        <dbReference type="SAM" id="Phobius"/>
    </source>
</evidence>
<evidence type="ECO:0000256" key="2">
    <source>
        <dbReference type="ARBA" id="ARBA00001973"/>
    </source>
</evidence>
<keyword evidence="13" id="KW-0472">Membrane</keyword>
<dbReference type="GO" id="GO:0005507">
    <property type="term" value="F:copper ion binding"/>
    <property type="evidence" value="ECO:0007669"/>
    <property type="project" value="InterPro"/>
</dbReference>
<dbReference type="InterPro" id="IPR008972">
    <property type="entry name" value="Cupredoxin"/>
</dbReference>
<evidence type="ECO:0000256" key="5">
    <source>
        <dbReference type="ARBA" id="ARBA00011882"/>
    </source>
</evidence>
<feature type="binding site" description="type 1 copper site" evidence="12">
    <location>
        <position position="447"/>
    </location>
    <ligand>
        <name>Cu cation</name>
        <dbReference type="ChEBI" id="CHEBI:23378"/>
        <label>1</label>
    </ligand>
</feature>
<dbReference type="PANTHER" id="PTHR11709">
    <property type="entry name" value="MULTI-COPPER OXIDASE"/>
    <property type="match status" value="1"/>
</dbReference>
<feature type="binding site" description="type 1 copper site" evidence="12">
    <location>
        <position position="298"/>
    </location>
    <ligand>
        <name>Cu cation</name>
        <dbReference type="ChEBI" id="CHEBI:23378"/>
        <label>1</label>
    </ligand>
</feature>
<keyword evidence="8" id="KW-0677">Repeat</keyword>
<dbReference type="CDD" id="cd04208">
    <property type="entry name" value="CuRO_2_CuNIR"/>
    <property type="match status" value="1"/>
</dbReference>
<evidence type="ECO:0000256" key="9">
    <source>
        <dbReference type="ARBA" id="ARBA00023002"/>
    </source>
</evidence>
<sequence length="464" mass="48920">MIGRLLRVRCAVAKRLGTKGAAVALALFLVVVVVAAGTAMGLTGKAGTGETTYVDVSMQHMRYSLPTIEVPAGNRLVINLRNDDEDMVHDLVLDNGAHSERLAPGQSAQVDVGVVDHTLHGWCSISGHRQMGMELEVVPRGASSDDGAMSGHDMAAMSGHDGSAADDMDLMADPGPDFTPYDAVLPPLKPLSGGEVRKSTITIEESTKEVAPGVEQKVWTFGGTMPGPVLHGQVGDTFEVTLVNHGTEAHGIDFHAGSLAPDTVMKPIPPGGSVVYRFTAERAGIWMYHCSSMPMSVHIANGMFGAVVIEPPDLPKVDRSYVVVQSEQYFGPQGGSADPDKVMAGVPDTVDFNGYPRQYDHFPLPAKVGERVRVWVLDAGPSRGTAFHVVGTQFDTVYSEGAYLLGGGGDSGATGSGGSQALGLMPAQGGFVEMTFPEPGHYPFVSHVMTDAERGAHGLFEVTN</sequence>
<comment type="similarity">
    <text evidence="3">Belongs to the multicopper oxidase family.</text>
</comment>
<evidence type="ECO:0000256" key="12">
    <source>
        <dbReference type="PIRSR" id="PIRSR601287-1"/>
    </source>
</evidence>
<evidence type="ECO:0000256" key="4">
    <source>
        <dbReference type="ARBA" id="ARBA00011233"/>
    </source>
</evidence>
<reference evidence="16 17" key="1">
    <citation type="submission" date="2020-07" db="EMBL/GenBank/DDBJ databases">
        <title>Sequencing the genomes of 1000 actinobacteria strains.</title>
        <authorList>
            <person name="Klenk H.-P."/>
        </authorList>
    </citation>
    <scope>NUCLEOTIDE SEQUENCE [LARGE SCALE GENOMIC DNA]</scope>
    <source>
        <strain evidence="16 17">DSM 21349</strain>
    </source>
</reference>
<feature type="binding site" description="type 1 copper site" evidence="12">
    <location>
        <position position="303"/>
    </location>
    <ligand>
        <name>Cu cation</name>
        <dbReference type="ChEBI" id="CHEBI:23378"/>
        <label>1</label>
    </ligand>
</feature>
<evidence type="ECO:0000256" key="1">
    <source>
        <dbReference type="ARBA" id="ARBA00001960"/>
    </source>
</evidence>
<keyword evidence="17" id="KW-1185">Reference proteome</keyword>
<evidence type="ECO:0000256" key="6">
    <source>
        <dbReference type="ARBA" id="ARBA00017290"/>
    </source>
</evidence>
<feature type="domain" description="EfeO-type cupredoxin-like" evidence="15">
    <location>
        <begin position="35"/>
        <end position="112"/>
    </location>
</feature>
<dbReference type="InterPro" id="IPR011707">
    <property type="entry name" value="Cu-oxidase-like_N"/>
</dbReference>
<evidence type="ECO:0000313" key="17">
    <source>
        <dbReference type="Proteomes" id="UP000580910"/>
    </source>
</evidence>
<comment type="cofactor">
    <cofactor evidence="2 12">
        <name>Cu(2+)</name>
        <dbReference type="ChEBI" id="CHEBI:29036"/>
    </cofactor>
</comment>
<feature type="transmembrane region" description="Helical" evidence="13">
    <location>
        <begin position="21"/>
        <end position="42"/>
    </location>
</feature>
<dbReference type="Pfam" id="PF13473">
    <property type="entry name" value="Cupredoxin_1"/>
    <property type="match status" value="1"/>
</dbReference>
<evidence type="ECO:0000256" key="3">
    <source>
        <dbReference type="ARBA" id="ARBA00010609"/>
    </source>
</evidence>
<feature type="binding site" description="type 1 copper site" evidence="12">
    <location>
        <position position="289"/>
    </location>
    <ligand>
        <name>Cu cation</name>
        <dbReference type="ChEBI" id="CHEBI:23378"/>
        <label>1</label>
    </ligand>
</feature>
<feature type="domain" description="Plastocyanin-like" evidence="14">
    <location>
        <begin position="204"/>
        <end position="312"/>
    </location>
</feature>
<protein>
    <recommendedName>
        <fullName evidence="6">Copper-containing nitrite reductase</fullName>
        <ecNumber evidence="5">1.7.2.1</ecNumber>
    </recommendedName>
</protein>
<dbReference type="Gene3D" id="2.60.40.420">
    <property type="entry name" value="Cupredoxins - blue copper proteins"/>
    <property type="match status" value="3"/>
</dbReference>